<sequence>MSSIRSLPTPHLHPNLTRTSSGVYPFSVAQPTAVVITSSTLCSTEFNLVVLTGRRQFNLPLAP</sequence>
<accession>M2P5L7</accession>
<evidence type="ECO:0000313" key="1">
    <source>
        <dbReference type="EMBL" id="EMD30514.1"/>
    </source>
</evidence>
<gene>
    <name evidence="1" type="ORF">CERSUDRAFT_101285</name>
</gene>
<protein>
    <submittedName>
        <fullName evidence="1">Uncharacterized protein</fullName>
    </submittedName>
</protein>
<dbReference type="AlphaFoldDB" id="M2P5L7"/>
<reference evidence="1 2" key="1">
    <citation type="journal article" date="2012" name="Proc. Natl. Acad. Sci. U.S.A.">
        <title>Comparative genomics of Ceriporiopsis subvermispora and Phanerochaete chrysosporium provide insight into selective ligninolysis.</title>
        <authorList>
            <person name="Fernandez-Fueyo E."/>
            <person name="Ruiz-Duenas F.J."/>
            <person name="Ferreira P."/>
            <person name="Floudas D."/>
            <person name="Hibbett D.S."/>
            <person name="Canessa P."/>
            <person name="Larrondo L.F."/>
            <person name="James T.Y."/>
            <person name="Seelenfreund D."/>
            <person name="Lobos S."/>
            <person name="Polanco R."/>
            <person name="Tello M."/>
            <person name="Honda Y."/>
            <person name="Watanabe T."/>
            <person name="Watanabe T."/>
            <person name="Ryu J.S."/>
            <person name="Kubicek C.P."/>
            <person name="Schmoll M."/>
            <person name="Gaskell J."/>
            <person name="Hammel K.E."/>
            <person name="St John F.J."/>
            <person name="Vanden Wymelenberg A."/>
            <person name="Sabat G."/>
            <person name="Splinter BonDurant S."/>
            <person name="Syed K."/>
            <person name="Yadav J.S."/>
            <person name="Doddapaneni H."/>
            <person name="Subramanian V."/>
            <person name="Lavin J.L."/>
            <person name="Oguiza J.A."/>
            <person name="Perez G."/>
            <person name="Pisabarro A.G."/>
            <person name="Ramirez L."/>
            <person name="Santoyo F."/>
            <person name="Master E."/>
            <person name="Coutinho P.M."/>
            <person name="Henrissat B."/>
            <person name="Lombard V."/>
            <person name="Magnuson J.K."/>
            <person name="Kuees U."/>
            <person name="Hori C."/>
            <person name="Igarashi K."/>
            <person name="Samejima M."/>
            <person name="Held B.W."/>
            <person name="Barry K.W."/>
            <person name="LaButti K.M."/>
            <person name="Lapidus A."/>
            <person name="Lindquist E.A."/>
            <person name="Lucas S.M."/>
            <person name="Riley R."/>
            <person name="Salamov A.A."/>
            <person name="Hoffmeister D."/>
            <person name="Schwenk D."/>
            <person name="Hadar Y."/>
            <person name="Yarden O."/>
            <person name="de Vries R.P."/>
            <person name="Wiebenga A."/>
            <person name="Stenlid J."/>
            <person name="Eastwood D."/>
            <person name="Grigoriev I.V."/>
            <person name="Berka R.M."/>
            <person name="Blanchette R.A."/>
            <person name="Kersten P."/>
            <person name="Martinez A.T."/>
            <person name="Vicuna R."/>
            <person name="Cullen D."/>
        </authorList>
    </citation>
    <scope>NUCLEOTIDE SEQUENCE [LARGE SCALE GENOMIC DNA]</scope>
    <source>
        <strain evidence="1 2">B</strain>
    </source>
</reference>
<organism evidence="1 2">
    <name type="scientific">Ceriporiopsis subvermispora (strain B)</name>
    <name type="common">White-rot fungus</name>
    <name type="synonym">Gelatoporia subvermispora</name>
    <dbReference type="NCBI Taxonomy" id="914234"/>
    <lineage>
        <taxon>Eukaryota</taxon>
        <taxon>Fungi</taxon>
        <taxon>Dikarya</taxon>
        <taxon>Basidiomycota</taxon>
        <taxon>Agaricomycotina</taxon>
        <taxon>Agaricomycetes</taxon>
        <taxon>Polyporales</taxon>
        <taxon>Gelatoporiaceae</taxon>
        <taxon>Gelatoporia</taxon>
    </lineage>
</organism>
<keyword evidence="2" id="KW-1185">Reference proteome</keyword>
<evidence type="ECO:0000313" key="2">
    <source>
        <dbReference type="Proteomes" id="UP000016930"/>
    </source>
</evidence>
<name>M2P5L7_CERS8</name>
<dbReference type="EMBL" id="KB446060">
    <property type="protein sequence ID" value="EMD30514.1"/>
    <property type="molecule type" value="Genomic_DNA"/>
</dbReference>
<dbReference type="HOGENOM" id="CLU_2885568_0_0_1"/>
<dbReference type="Proteomes" id="UP000016930">
    <property type="component" value="Unassembled WGS sequence"/>
</dbReference>
<proteinExistence type="predicted"/>